<proteinExistence type="predicted"/>
<dbReference type="PROSITE" id="PS51257">
    <property type="entry name" value="PROKAR_LIPOPROTEIN"/>
    <property type="match status" value="1"/>
</dbReference>
<comment type="caution">
    <text evidence="2">The sequence shown here is derived from an EMBL/GenBank/DDBJ whole genome shotgun (WGS) entry which is preliminary data.</text>
</comment>
<accession>A0A7W4UVX1</accession>
<evidence type="ECO:0000256" key="1">
    <source>
        <dbReference type="SAM" id="MobiDB-lite"/>
    </source>
</evidence>
<reference evidence="2 3" key="1">
    <citation type="submission" date="2020-08" db="EMBL/GenBank/DDBJ databases">
        <title>Sequencing the genomes of 1000 actinobacteria strains.</title>
        <authorList>
            <person name="Klenk H.-P."/>
        </authorList>
    </citation>
    <scope>NUCLEOTIDE SEQUENCE [LARGE SCALE GENOMIC DNA]</scope>
    <source>
        <strain evidence="2 3">DSM 20146</strain>
    </source>
</reference>
<evidence type="ECO:0000313" key="3">
    <source>
        <dbReference type="Proteomes" id="UP000538196"/>
    </source>
</evidence>
<organism evidence="2 3">
    <name type="scientific">Leifsonia aquatica</name>
    <name type="common">Corynebacterium aquaticum</name>
    <dbReference type="NCBI Taxonomy" id="144185"/>
    <lineage>
        <taxon>Bacteria</taxon>
        <taxon>Bacillati</taxon>
        <taxon>Actinomycetota</taxon>
        <taxon>Actinomycetes</taxon>
        <taxon>Micrococcales</taxon>
        <taxon>Microbacteriaceae</taxon>
        <taxon>Leifsonia</taxon>
    </lineage>
</organism>
<feature type="region of interest" description="Disordered" evidence="1">
    <location>
        <begin position="53"/>
        <end position="119"/>
    </location>
</feature>
<dbReference type="RefSeq" id="WP_183428392.1">
    <property type="nucleotide sequence ID" value="NZ_JACHVP010000001.1"/>
</dbReference>
<protein>
    <submittedName>
        <fullName evidence="2">Uncharacterized protein</fullName>
    </submittedName>
</protein>
<name>A0A7W4UVX1_LEIAQ</name>
<dbReference type="AlphaFoldDB" id="A0A7W4UVX1"/>
<dbReference type="EMBL" id="JACHVP010000001">
    <property type="protein sequence ID" value="MBB2967185.1"/>
    <property type="molecule type" value="Genomic_DNA"/>
</dbReference>
<sequence>MSPRRTRNRPGTVVGALLACVVVAVAGLGAARVPSAAPAQLCIPILLPCSTPSPTPTPTPTPGSSVPGTGSGTPGSPLDPLIPTPAPTAPGATPAPATPAPAPTDDTGAPVFTQPPAQLGSQSLSFTGLSGISIVNVPLADGSRVPALRISAESITIGGFSLTVRHDTGPSLATTADTMTLRGHVQVYLNSITATTADGHALTLGADTPPPADGVPNDLLRVTLGLVGATADSIVYTNTKQHLSE</sequence>
<gene>
    <name evidence="2" type="ORF">FHX33_001917</name>
</gene>
<keyword evidence="3" id="KW-1185">Reference proteome</keyword>
<dbReference type="Proteomes" id="UP000538196">
    <property type="component" value="Unassembled WGS sequence"/>
</dbReference>
<evidence type="ECO:0000313" key="2">
    <source>
        <dbReference type="EMBL" id="MBB2967185.1"/>
    </source>
</evidence>